<keyword evidence="2" id="KW-1185">Reference proteome</keyword>
<comment type="caution">
    <text evidence="1">The sequence shown here is derived from an EMBL/GenBank/DDBJ whole genome shotgun (WGS) entry which is preliminary data.</text>
</comment>
<proteinExistence type="predicted"/>
<name>A0ABT8AHV4_9HYPH</name>
<dbReference type="Proteomes" id="UP001244297">
    <property type="component" value="Unassembled WGS sequence"/>
</dbReference>
<gene>
    <name evidence="1" type="ORF">QWZ18_01725</name>
</gene>
<accession>A0ABT8AHV4</accession>
<dbReference type="EMBL" id="JAUFPT010000005">
    <property type="protein sequence ID" value="MDN3569340.1"/>
    <property type="molecule type" value="Genomic_DNA"/>
</dbReference>
<sequence length="113" mass="12012">MAAGTRSRDAFRDYDRIGAVVSAEDARRAGAVSLSPFDRRAFAGDCSALDKTALQDASIPLAINRVAKSLSDGRSILLDYFRANTDVSASTMIAPPVAFCSASPKSTWLRPSV</sequence>
<organism evidence="1 2">
    <name type="scientific">Methylobacterium longum</name>
    <dbReference type="NCBI Taxonomy" id="767694"/>
    <lineage>
        <taxon>Bacteria</taxon>
        <taxon>Pseudomonadati</taxon>
        <taxon>Pseudomonadota</taxon>
        <taxon>Alphaproteobacteria</taxon>
        <taxon>Hyphomicrobiales</taxon>
        <taxon>Methylobacteriaceae</taxon>
        <taxon>Methylobacterium</taxon>
    </lineage>
</organism>
<reference evidence="2" key="1">
    <citation type="journal article" date="2019" name="Int. J. Syst. Evol. Microbiol.">
        <title>The Global Catalogue of Microorganisms (GCM) 10K type strain sequencing project: providing services to taxonomists for standard genome sequencing and annotation.</title>
        <authorList>
            <consortium name="The Broad Institute Genomics Platform"/>
            <consortium name="The Broad Institute Genome Sequencing Center for Infectious Disease"/>
            <person name="Wu L."/>
            <person name="Ma J."/>
        </authorList>
    </citation>
    <scope>NUCLEOTIDE SEQUENCE [LARGE SCALE GENOMIC DNA]</scope>
    <source>
        <strain evidence="2">CECT 7806</strain>
    </source>
</reference>
<evidence type="ECO:0000313" key="2">
    <source>
        <dbReference type="Proteomes" id="UP001244297"/>
    </source>
</evidence>
<protein>
    <submittedName>
        <fullName evidence="1">Uncharacterized protein</fullName>
    </submittedName>
</protein>
<dbReference type="RefSeq" id="WP_238289933.1">
    <property type="nucleotide sequence ID" value="NZ_BPQS01000018.1"/>
</dbReference>
<evidence type="ECO:0000313" key="1">
    <source>
        <dbReference type="EMBL" id="MDN3569340.1"/>
    </source>
</evidence>